<proteinExistence type="predicted"/>
<organism evidence="2 3">
    <name type="scientific">Panagrolaimus davidi</name>
    <dbReference type="NCBI Taxonomy" id="227884"/>
    <lineage>
        <taxon>Eukaryota</taxon>
        <taxon>Metazoa</taxon>
        <taxon>Ecdysozoa</taxon>
        <taxon>Nematoda</taxon>
        <taxon>Chromadorea</taxon>
        <taxon>Rhabditida</taxon>
        <taxon>Tylenchina</taxon>
        <taxon>Panagrolaimomorpha</taxon>
        <taxon>Panagrolaimoidea</taxon>
        <taxon>Panagrolaimidae</taxon>
        <taxon>Panagrolaimus</taxon>
    </lineage>
</organism>
<dbReference type="SMART" id="SM00382">
    <property type="entry name" value="AAA"/>
    <property type="match status" value="1"/>
</dbReference>
<dbReference type="Pfam" id="PF00004">
    <property type="entry name" value="AAA"/>
    <property type="match status" value="1"/>
</dbReference>
<accession>A0A914PD42</accession>
<dbReference type="WBParaSite" id="PDA_v2.g13339.t1">
    <property type="protein sequence ID" value="PDA_v2.g13339.t1"/>
    <property type="gene ID" value="PDA_v2.g13339"/>
</dbReference>
<protein>
    <submittedName>
        <fullName evidence="3">AAA+ ATPase domain-containing protein</fullName>
    </submittedName>
</protein>
<dbReference type="InterPro" id="IPR027417">
    <property type="entry name" value="P-loop_NTPase"/>
</dbReference>
<evidence type="ECO:0000313" key="2">
    <source>
        <dbReference type="Proteomes" id="UP000887578"/>
    </source>
</evidence>
<dbReference type="SUPFAM" id="SSF52540">
    <property type="entry name" value="P-loop containing nucleoside triphosphate hydrolases"/>
    <property type="match status" value="1"/>
</dbReference>
<dbReference type="Gene3D" id="3.40.50.300">
    <property type="entry name" value="P-loop containing nucleotide triphosphate hydrolases"/>
    <property type="match status" value="1"/>
</dbReference>
<dbReference type="AlphaFoldDB" id="A0A914PD42"/>
<dbReference type="Proteomes" id="UP000887578">
    <property type="component" value="Unplaced"/>
</dbReference>
<dbReference type="GO" id="GO:0005524">
    <property type="term" value="F:ATP binding"/>
    <property type="evidence" value="ECO:0007669"/>
    <property type="project" value="InterPro"/>
</dbReference>
<sequence>MGKWIPSLNLTVTPSVSDTLDDRCFIFWPDEFPSISSLPILSSINPQTTAEKTSQNPVIENFGSIKSKNTIFNFQKPSIKNLADKLTKLSKANENMNLLLIGENGSGRTNFIKFLAQNLFSNECFFSLKIDCFEWKGKSLETIEKQLDEIIEICETRMPSVLFLDNLNFLNINMEDEDRKKFIDKVYSRIAFRLDSTKIDCIATTRSLYQLPESLLTIDGRRLFHENLEIPTMKEVNLFLKLIHNNQ</sequence>
<evidence type="ECO:0000313" key="3">
    <source>
        <dbReference type="WBParaSite" id="PDA_v2.g13339.t1"/>
    </source>
</evidence>
<keyword evidence="2" id="KW-1185">Reference proteome</keyword>
<dbReference type="InterPro" id="IPR003593">
    <property type="entry name" value="AAA+_ATPase"/>
</dbReference>
<evidence type="ECO:0000259" key="1">
    <source>
        <dbReference type="SMART" id="SM00382"/>
    </source>
</evidence>
<reference evidence="3" key="1">
    <citation type="submission" date="2022-11" db="UniProtKB">
        <authorList>
            <consortium name="WormBaseParasite"/>
        </authorList>
    </citation>
    <scope>IDENTIFICATION</scope>
</reference>
<name>A0A914PD42_9BILA</name>
<feature type="domain" description="AAA+ ATPase" evidence="1">
    <location>
        <begin position="94"/>
        <end position="232"/>
    </location>
</feature>
<dbReference type="GO" id="GO:0016887">
    <property type="term" value="F:ATP hydrolysis activity"/>
    <property type="evidence" value="ECO:0007669"/>
    <property type="project" value="InterPro"/>
</dbReference>
<dbReference type="InterPro" id="IPR003959">
    <property type="entry name" value="ATPase_AAA_core"/>
</dbReference>